<dbReference type="Proteomes" id="UP001230156">
    <property type="component" value="Unassembled WGS sequence"/>
</dbReference>
<feature type="transmembrane region" description="Helical" evidence="2">
    <location>
        <begin position="39"/>
        <end position="61"/>
    </location>
</feature>
<evidence type="ECO:0000256" key="2">
    <source>
        <dbReference type="SAM" id="Phobius"/>
    </source>
</evidence>
<proteinExistence type="predicted"/>
<keyword evidence="2" id="KW-0472">Membrane</keyword>
<sequence length="102" mass="10860">MKASLVPFAAGCLGGGLFVGALLLLDVGGIGTLIARDQAVFLPIFMLLVQLGGLFGMAVMLSSLMEEERADGDRQRVALSPLPAVHKPQPPSTSIFRRRRRA</sequence>
<organism evidence="3 4">
    <name type="scientific">Dongia sedimenti</name>
    <dbReference type="NCBI Taxonomy" id="3064282"/>
    <lineage>
        <taxon>Bacteria</taxon>
        <taxon>Pseudomonadati</taxon>
        <taxon>Pseudomonadota</taxon>
        <taxon>Alphaproteobacteria</taxon>
        <taxon>Rhodospirillales</taxon>
        <taxon>Dongiaceae</taxon>
        <taxon>Dongia</taxon>
    </lineage>
</organism>
<comment type="caution">
    <text evidence="3">The sequence shown here is derived from an EMBL/GenBank/DDBJ whole genome shotgun (WGS) entry which is preliminary data.</text>
</comment>
<evidence type="ECO:0000313" key="4">
    <source>
        <dbReference type="Proteomes" id="UP001230156"/>
    </source>
</evidence>
<gene>
    <name evidence="3" type="ORF">Q8A70_11420</name>
</gene>
<accession>A0ABU0YMA2</accession>
<keyword evidence="2" id="KW-1133">Transmembrane helix</keyword>
<reference evidence="4" key="1">
    <citation type="submission" date="2023-08" db="EMBL/GenBank/DDBJ databases">
        <title>Rhodospirillaceae gen. nov., a novel taxon isolated from the Yangtze River Yuezi River estuary sludge.</title>
        <authorList>
            <person name="Ruan L."/>
        </authorList>
    </citation>
    <scope>NUCLEOTIDE SEQUENCE [LARGE SCALE GENOMIC DNA]</scope>
    <source>
        <strain evidence="4">R-7</strain>
    </source>
</reference>
<name>A0ABU0YMA2_9PROT</name>
<feature type="transmembrane region" description="Helical" evidence="2">
    <location>
        <begin position="6"/>
        <end position="27"/>
    </location>
</feature>
<protein>
    <submittedName>
        <fullName evidence="3">Uncharacterized protein</fullName>
    </submittedName>
</protein>
<dbReference type="EMBL" id="JAUYVI010000003">
    <property type="protein sequence ID" value="MDQ7248280.1"/>
    <property type="molecule type" value="Genomic_DNA"/>
</dbReference>
<keyword evidence="2" id="KW-0812">Transmembrane</keyword>
<evidence type="ECO:0000313" key="3">
    <source>
        <dbReference type="EMBL" id="MDQ7248280.1"/>
    </source>
</evidence>
<feature type="region of interest" description="Disordered" evidence="1">
    <location>
        <begin position="79"/>
        <end position="102"/>
    </location>
</feature>
<keyword evidence="4" id="KW-1185">Reference proteome</keyword>
<dbReference type="RefSeq" id="WP_379955733.1">
    <property type="nucleotide sequence ID" value="NZ_JAUYVI010000003.1"/>
</dbReference>
<evidence type="ECO:0000256" key="1">
    <source>
        <dbReference type="SAM" id="MobiDB-lite"/>
    </source>
</evidence>